<dbReference type="PANTHER" id="PTHR30050:SF4">
    <property type="entry name" value="ATP-BINDING PROTEIN RV3427C IN INSERTION SEQUENCE-RELATED"/>
    <property type="match status" value="1"/>
</dbReference>
<dbReference type="SMART" id="SM00382">
    <property type="entry name" value="AAA"/>
    <property type="match status" value="1"/>
</dbReference>
<dbReference type="AlphaFoldDB" id="A0AA88B9X8"/>
<dbReference type="InterPro" id="IPR003593">
    <property type="entry name" value="AAA+_ATPase"/>
</dbReference>
<dbReference type="InterPro" id="IPR047661">
    <property type="entry name" value="IstB"/>
</dbReference>
<dbReference type="CDD" id="cd00009">
    <property type="entry name" value="AAA"/>
    <property type="match status" value="1"/>
</dbReference>
<dbReference type="PANTHER" id="PTHR30050">
    <property type="entry name" value="CHROMOSOMAL REPLICATION INITIATOR PROTEIN DNAA"/>
    <property type="match status" value="1"/>
</dbReference>
<dbReference type="Gene3D" id="3.40.50.300">
    <property type="entry name" value="P-loop containing nucleotide triphosphate hydrolases"/>
    <property type="match status" value="1"/>
</dbReference>
<proteinExistence type="inferred from homology"/>
<dbReference type="Pfam" id="PF01695">
    <property type="entry name" value="IstB_IS21"/>
    <property type="match status" value="1"/>
</dbReference>
<dbReference type="PIRSF" id="PIRSF003073">
    <property type="entry name" value="DNAC_TnpB_IstB"/>
    <property type="match status" value="1"/>
</dbReference>
<dbReference type="GO" id="GO:0006260">
    <property type="term" value="P:DNA replication"/>
    <property type="evidence" value="ECO:0007669"/>
    <property type="project" value="TreeGrafter"/>
</dbReference>
<accession>A0AA88B9X8</accession>
<evidence type="ECO:0000256" key="2">
    <source>
        <dbReference type="ARBA" id="ARBA00022741"/>
    </source>
</evidence>
<dbReference type="Proteomes" id="UP000625079">
    <property type="component" value="Unassembled WGS sequence"/>
</dbReference>
<evidence type="ECO:0000313" key="6">
    <source>
        <dbReference type="EMBL" id="GGI27474.1"/>
    </source>
</evidence>
<keyword evidence="3" id="KW-0067">ATP-binding</keyword>
<evidence type="ECO:0000256" key="4">
    <source>
        <dbReference type="SAM" id="MobiDB-lite"/>
    </source>
</evidence>
<dbReference type="NCBIfam" id="NF038214">
    <property type="entry name" value="IS21_help_AAA"/>
    <property type="match status" value="1"/>
</dbReference>
<feature type="domain" description="AAA+ ATPase" evidence="5">
    <location>
        <begin position="97"/>
        <end position="233"/>
    </location>
</feature>
<dbReference type="EMBL" id="BMHC01000010">
    <property type="protein sequence ID" value="GGI27474.1"/>
    <property type="molecule type" value="Genomic_DNA"/>
</dbReference>
<sequence length="299" mass="33228">MERTQIFDLMGELKLYGMKAAFDEIMATAVKRQHEPQRIVGDLLNAEINEKQARSIKYQLTIAKLPLAKDIADFQFDGTPINQTLVNDLAGGGFIAQQRNVLLVGGTGTGKTHLAIAIARSCIRSGARGRFFNVVDLVNRLETETRNGRQGRLAEHLTRMDFIVLDELGYLPFAQSGGQLLFHLVSRLHERASVIVTTNLAFGEWPSVFGDAKMTTALLDRLTHHCDIVETGNDSWRFKSRDDDHATALVSPPLSRPAPTRRALPAKPAARRGQNWTPMRGQICRPIDRQIAALHETAV</sequence>
<comment type="caution">
    <text evidence="6">The sequence shown here is derived from an EMBL/GenBank/DDBJ whole genome shotgun (WGS) entry which is preliminary data.</text>
</comment>
<evidence type="ECO:0000259" key="5">
    <source>
        <dbReference type="SMART" id="SM00382"/>
    </source>
</evidence>
<dbReference type="SUPFAM" id="SSF52540">
    <property type="entry name" value="P-loop containing nucleoside triphosphate hydrolases"/>
    <property type="match status" value="1"/>
</dbReference>
<name>A0AA88B9X8_9BRAD</name>
<protein>
    <submittedName>
        <fullName evidence="6">Transposase</fullName>
    </submittedName>
</protein>
<evidence type="ECO:0000256" key="3">
    <source>
        <dbReference type="ARBA" id="ARBA00022840"/>
    </source>
</evidence>
<dbReference type="InterPro" id="IPR027417">
    <property type="entry name" value="P-loop_NTPase"/>
</dbReference>
<evidence type="ECO:0000313" key="7">
    <source>
        <dbReference type="Proteomes" id="UP000625079"/>
    </source>
</evidence>
<dbReference type="FunFam" id="3.40.50.300:FF:001832">
    <property type="entry name" value="IstB-like ATP-binding protein"/>
    <property type="match status" value="1"/>
</dbReference>
<evidence type="ECO:0000256" key="1">
    <source>
        <dbReference type="ARBA" id="ARBA00008059"/>
    </source>
</evidence>
<dbReference type="GO" id="GO:0005524">
    <property type="term" value="F:ATP binding"/>
    <property type="evidence" value="ECO:0007669"/>
    <property type="project" value="UniProtKB-KW"/>
</dbReference>
<comment type="similarity">
    <text evidence="1">Belongs to the IS21/IS1162 putative ATP-binding protein family.</text>
</comment>
<dbReference type="InterPro" id="IPR002611">
    <property type="entry name" value="IstB_ATP-bd"/>
</dbReference>
<reference evidence="6" key="2">
    <citation type="submission" date="2022-12" db="EMBL/GenBank/DDBJ databases">
        <authorList>
            <person name="Sun Q."/>
            <person name="Zhou Y."/>
        </authorList>
    </citation>
    <scope>NUCLEOTIDE SEQUENCE</scope>
    <source>
        <strain evidence="6">CGMCC 1.15034</strain>
    </source>
</reference>
<dbReference type="InterPro" id="IPR028350">
    <property type="entry name" value="DNAC/IstB-like"/>
</dbReference>
<feature type="compositionally biased region" description="Low complexity" evidence="4">
    <location>
        <begin position="251"/>
        <end position="272"/>
    </location>
</feature>
<organism evidence="6 7">
    <name type="scientific">Bradyrhizobium guangdongense</name>
    <dbReference type="NCBI Taxonomy" id="1325090"/>
    <lineage>
        <taxon>Bacteria</taxon>
        <taxon>Pseudomonadati</taxon>
        <taxon>Pseudomonadota</taxon>
        <taxon>Alphaproteobacteria</taxon>
        <taxon>Hyphomicrobiales</taxon>
        <taxon>Nitrobacteraceae</taxon>
        <taxon>Bradyrhizobium</taxon>
    </lineage>
</organism>
<gene>
    <name evidence="6" type="ORF">GCM10010987_44570</name>
</gene>
<feature type="region of interest" description="Disordered" evidence="4">
    <location>
        <begin position="248"/>
        <end position="275"/>
    </location>
</feature>
<reference evidence="6" key="1">
    <citation type="journal article" date="2014" name="Int. J. Syst. Evol. Microbiol.">
        <title>Complete genome sequence of Corynebacterium casei LMG S-19264T (=DSM 44701T), isolated from a smear-ripened cheese.</title>
        <authorList>
            <consortium name="US DOE Joint Genome Institute (JGI-PGF)"/>
            <person name="Walter F."/>
            <person name="Albersmeier A."/>
            <person name="Kalinowski J."/>
            <person name="Ruckert C."/>
        </authorList>
    </citation>
    <scope>NUCLEOTIDE SEQUENCE</scope>
    <source>
        <strain evidence="6">CGMCC 1.15034</strain>
    </source>
</reference>
<keyword evidence="2" id="KW-0547">Nucleotide-binding</keyword>